<accession>A0A5B7ERA7</accession>
<dbReference type="PANTHER" id="PTHR43788:SF8">
    <property type="entry name" value="DNA-BINDING PROTEIN SMUBP-2"/>
    <property type="match status" value="1"/>
</dbReference>
<dbReference type="Gene3D" id="3.40.50.300">
    <property type="entry name" value="P-loop containing nucleotide triphosphate hydrolases"/>
    <property type="match status" value="1"/>
</dbReference>
<proteinExistence type="predicted"/>
<dbReference type="PANTHER" id="PTHR43788">
    <property type="entry name" value="DNA2/NAM7 HELICASE FAMILY MEMBER"/>
    <property type="match status" value="1"/>
</dbReference>
<dbReference type="Pfam" id="PF13087">
    <property type="entry name" value="AAA_12"/>
    <property type="match status" value="1"/>
</dbReference>
<organism evidence="7 8">
    <name type="scientific">Portunus trituberculatus</name>
    <name type="common">Swimming crab</name>
    <name type="synonym">Neptunus trituberculatus</name>
    <dbReference type="NCBI Taxonomy" id="210409"/>
    <lineage>
        <taxon>Eukaryota</taxon>
        <taxon>Metazoa</taxon>
        <taxon>Ecdysozoa</taxon>
        <taxon>Arthropoda</taxon>
        <taxon>Crustacea</taxon>
        <taxon>Multicrustacea</taxon>
        <taxon>Malacostraca</taxon>
        <taxon>Eumalacostraca</taxon>
        <taxon>Eucarida</taxon>
        <taxon>Decapoda</taxon>
        <taxon>Pleocyemata</taxon>
        <taxon>Brachyura</taxon>
        <taxon>Eubrachyura</taxon>
        <taxon>Portunoidea</taxon>
        <taxon>Portunidae</taxon>
        <taxon>Portuninae</taxon>
        <taxon>Portunus</taxon>
    </lineage>
</organism>
<keyword evidence="8" id="KW-1185">Reference proteome</keyword>
<evidence type="ECO:0000256" key="4">
    <source>
        <dbReference type="ARBA" id="ARBA00022840"/>
    </source>
</evidence>
<dbReference type="CDD" id="cd18808">
    <property type="entry name" value="SF1_C_Upf1"/>
    <property type="match status" value="1"/>
</dbReference>
<dbReference type="InterPro" id="IPR041679">
    <property type="entry name" value="DNA2/NAM7-like_C"/>
</dbReference>
<name>A0A5B7ERA7_PORTR</name>
<keyword evidence="1" id="KW-0547">Nucleotide-binding</keyword>
<evidence type="ECO:0000256" key="2">
    <source>
        <dbReference type="ARBA" id="ARBA00022801"/>
    </source>
</evidence>
<keyword evidence="2" id="KW-0378">Hydrolase</keyword>
<gene>
    <name evidence="7" type="primary">Dna2</name>
    <name evidence="7" type="ORF">E2C01_029222</name>
</gene>
<dbReference type="GO" id="GO:0016787">
    <property type="term" value="F:hydrolase activity"/>
    <property type="evidence" value="ECO:0007669"/>
    <property type="project" value="UniProtKB-KW"/>
</dbReference>
<feature type="region of interest" description="Disordered" evidence="5">
    <location>
        <begin position="237"/>
        <end position="256"/>
    </location>
</feature>
<dbReference type="Proteomes" id="UP000324222">
    <property type="component" value="Unassembled WGS sequence"/>
</dbReference>
<feature type="domain" description="DNA2/NAM7 helicase-like C-terminal" evidence="6">
    <location>
        <begin position="29"/>
        <end position="164"/>
    </location>
</feature>
<dbReference type="GO" id="GO:0005524">
    <property type="term" value="F:ATP binding"/>
    <property type="evidence" value="ECO:0007669"/>
    <property type="project" value="UniProtKB-KW"/>
</dbReference>
<dbReference type="InterPro" id="IPR050534">
    <property type="entry name" value="Coronavir_polyprotein_1ab"/>
</dbReference>
<sequence length="256" mass="28008">MAINAEIIQRLVGEGAVAPWLQRVVAPTLEGAVVLVDTVGATEEARVSGSTLANHREARLVIEVARTLLKAGLGASDIGIIAPYRGQVRLVKKLLVEEVEEEDVEKVEVNTVDQYQGRDKMAIICSFVRCGKSSDKPAGILTDCRRLNVALTRAKRKLILIGDRATLTRYSSFSSLMKVLAPHQVYCLAQGTDGFQWQGEEEKCPGVELMEGNSCVKTQLQLHSMQPLCNKCNAQPTSDTAPHVCTEEHHHRSGTH</sequence>
<evidence type="ECO:0000259" key="6">
    <source>
        <dbReference type="Pfam" id="PF13087"/>
    </source>
</evidence>
<evidence type="ECO:0000256" key="5">
    <source>
        <dbReference type="SAM" id="MobiDB-lite"/>
    </source>
</evidence>
<evidence type="ECO:0000256" key="3">
    <source>
        <dbReference type="ARBA" id="ARBA00022806"/>
    </source>
</evidence>
<dbReference type="SUPFAM" id="SSF52540">
    <property type="entry name" value="P-loop containing nucleoside triphosphate hydrolases"/>
    <property type="match status" value="1"/>
</dbReference>
<dbReference type="OrthoDB" id="306218at2759"/>
<keyword evidence="3 7" id="KW-0347">Helicase</keyword>
<dbReference type="GO" id="GO:0043139">
    <property type="term" value="F:5'-3' DNA helicase activity"/>
    <property type="evidence" value="ECO:0007669"/>
    <property type="project" value="TreeGrafter"/>
</dbReference>
<keyword evidence="4" id="KW-0067">ATP-binding</keyword>
<comment type="caution">
    <text evidence="7">The sequence shown here is derived from an EMBL/GenBank/DDBJ whole genome shotgun (WGS) entry which is preliminary data.</text>
</comment>
<dbReference type="InterPro" id="IPR047187">
    <property type="entry name" value="SF1_C_Upf1"/>
</dbReference>
<evidence type="ECO:0000313" key="7">
    <source>
        <dbReference type="EMBL" id="MPC35787.1"/>
    </source>
</evidence>
<evidence type="ECO:0000256" key="1">
    <source>
        <dbReference type="ARBA" id="ARBA00022741"/>
    </source>
</evidence>
<dbReference type="AlphaFoldDB" id="A0A5B7ERA7"/>
<dbReference type="EMBL" id="VSRR010003345">
    <property type="protein sequence ID" value="MPC35787.1"/>
    <property type="molecule type" value="Genomic_DNA"/>
</dbReference>
<dbReference type="InterPro" id="IPR027417">
    <property type="entry name" value="P-loop_NTPase"/>
</dbReference>
<reference evidence="7 8" key="1">
    <citation type="submission" date="2019-05" db="EMBL/GenBank/DDBJ databases">
        <title>Another draft genome of Portunus trituberculatus and its Hox gene families provides insights of decapod evolution.</title>
        <authorList>
            <person name="Jeong J.-H."/>
            <person name="Song I."/>
            <person name="Kim S."/>
            <person name="Choi T."/>
            <person name="Kim D."/>
            <person name="Ryu S."/>
            <person name="Kim W."/>
        </authorList>
    </citation>
    <scope>NUCLEOTIDE SEQUENCE [LARGE SCALE GENOMIC DNA]</scope>
    <source>
        <tissue evidence="7">Muscle</tissue>
    </source>
</reference>
<evidence type="ECO:0000313" key="8">
    <source>
        <dbReference type="Proteomes" id="UP000324222"/>
    </source>
</evidence>
<protein>
    <submittedName>
        <fullName evidence="7">DNA replication ATP-dependent helicase/nuclease DNA2</fullName>
    </submittedName>
</protein>